<dbReference type="PROSITE" id="PS50112">
    <property type="entry name" value="PAS"/>
    <property type="match status" value="1"/>
</dbReference>
<keyword evidence="3" id="KW-0067">ATP-binding</keyword>
<keyword evidence="4" id="KW-0805">Transcription regulation</keyword>
<dbReference type="InterPro" id="IPR027417">
    <property type="entry name" value="P-loop_NTPase"/>
</dbReference>
<evidence type="ECO:0000259" key="11">
    <source>
        <dbReference type="PROSITE" id="PS50113"/>
    </source>
</evidence>
<dbReference type="CDD" id="cd00009">
    <property type="entry name" value="AAA"/>
    <property type="match status" value="1"/>
</dbReference>
<evidence type="ECO:0000256" key="3">
    <source>
        <dbReference type="ARBA" id="ARBA00022840"/>
    </source>
</evidence>
<dbReference type="CDD" id="cd00130">
    <property type="entry name" value="PAS"/>
    <property type="match status" value="1"/>
</dbReference>
<dbReference type="Pfam" id="PF18024">
    <property type="entry name" value="HTH_50"/>
    <property type="match status" value="1"/>
</dbReference>
<dbReference type="SUPFAM" id="SSF52540">
    <property type="entry name" value="P-loop containing nucleoside triphosphate hydrolases"/>
    <property type="match status" value="1"/>
</dbReference>
<dbReference type="SUPFAM" id="SSF46689">
    <property type="entry name" value="Homeodomain-like"/>
    <property type="match status" value="1"/>
</dbReference>
<dbReference type="PROSITE" id="PS50113">
    <property type="entry name" value="PAC"/>
    <property type="match status" value="1"/>
</dbReference>
<evidence type="ECO:0000313" key="13">
    <source>
        <dbReference type="Proteomes" id="UP001341444"/>
    </source>
</evidence>
<dbReference type="EMBL" id="JARMAB010000002">
    <property type="protein sequence ID" value="MED1201669.1"/>
    <property type="molecule type" value="Genomic_DNA"/>
</dbReference>
<dbReference type="InterPro" id="IPR000014">
    <property type="entry name" value="PAS"/>
</dbReference>
<keyword evidence="8" id="KW-0175">Coiled coil</keyword>
<feature type="domain" description="PAS" evidence="10">
    <location>
        <begin position="131"/>
        <end position="177"/>
    </location>
</feature>
<reference evidence="12 13" key="1">
    <citation type="submission" date="2023-03" db="EMBL/GenBank/DDBJ databases">
        <title>Bacillus Genome Sequencing.</title>
        <authorList>
            <person name="Dunlap C."/>
        </authorList>
    </citation>
    <scope>NUCLEOTIDE SEQUENCE [LARGE SCALE GENOMIC DNA]</scope>
    <source>
        <strain evidence="12 13">B-23453</strain>
    </source>
</reference>
<dbReference type="PROSITE" id="PS00676">
    <property type="entry name" value="SIGMA54_INTERACT_2"/>
    <property type="match status" value="1"/>
</dbReference>
<feature type="coiled-coil region" evidence="8">
    <location>
        <begin position="241"/>
        <end position="268"/>
    </location>
</feature>
<sequence length="584" mass="67026">MKALLVLVLVFTYGSVSLVNKWGEELIDGIADVPFTIIITDQKNMIIWMGIHQKEQGGVFHTLNIGDSLEGAFDRWSSKRKNMVCASKGSEKYILLWKKCFYNEEQAKAYMFGPGEEYFELEARVKELDTANHELDAIIESSYDGIYITDKYGNTLKTNSAIERITGIPKHYYLGKNIAHLIKRGILQESVTQHVIEQKRTVSLVQKNYNNKETLMTGSPIFDEKGEIDKIVTNIRDLTELNQLNEELQKAMLLNKEYEKEISRLKSISSLEPDIIIESEKMRDLYQMTQRMARFDTSILILGETGVGKDILARYIYRTSSRFEKGQFVKINCGAIPKELIESELFGYEGGAFSGANRTGKAGLFELAHKGILFLDEIGELPLSVQVKLLRAVQDKEILRVGGTKTKKVDVRIVSATNRNLKEMVRKGEFREDLYYRLSVVPVCIPPLRERKDDILPLVYFLLNAYNQKYYLSKKLDQKLHDFLLHYEWPGNVRELSNLMERMLLTVPKDILGMDDLPDDYKSFCKLADEPSLDLSLKEIAEQAEKKALEKALVHYGTTYEIARKLKTSQATIVRKLQKYKLTE</sequence>
<evidence type="ECO:0000259" key="10">
    <source>
        <dbReference type="PROSITE" id="PS50112"/>
    </source>
</evidence>
<dbReference type="InterPro" id="IPR025662">
    <property type="entry name" value="Sigma_54_int_dom_ATP-bd_1"/>
</dbReference>
<dbReference type="RefSeq" id="WP_232317520.1">
    <property type="nucleotide sequence ID" value="NZ_JARMAB010000002.1"/>
</dbReference>
<dbReference type="PROSITE" id="PS00688">
    <property type="entry name" value="SIGMA54_INTERACT_3"/>
    <property type="match status" value="1"/>
</dbReference>
<dbReference type="PANTHER" id="PTHR32071">
    <property type="entry name" value="TRANSCRIPTIONAL REGULATORY PROTEIN"/>
    <property type="match status" value="1"/>
</dbReference>
<dbReference type="PROSITE" id="PS50045">
    <property type="entry name" value="SIGMA54_INTERACT_4"/>
    <property type="match status" value="1"/>
</dbReference>
<dbReference type="Pfam" id="PF00158">
    <property type="entry name" value="Sigma54_activat"/>
    <property type="match status" value="1"/>
</dbReference>
<dbReference type="Gene3D" id="1.10.8.60">
    <property type="match status" value="1"/>
</dbReference>
<dbReference type="InterPro" id="IPR025943">
    <property type="entry name" value="Sigma_54_int_dom_ATP-bd_2"/>
</dbReference>
<dbReference type="SUPFAM" id="SSF55785">
    <property type="entry name" value="PYP-like sensor domain (PAS domain)"/>
    <property type="match status" value="1"/>
</dbReference>
<dbReference type="NCBIfam" id="TIGR00229">
    <property type="entry name" value="sensory_box"/>
    <property type="match status" value="1"/>
</dbReference>
<dbReference type="InterPro" id="IPR000700">
    <property type="entry name" value="PAS-assoc_C"/>
</dbReference>
<evidence type="ECO:0000256" key="6">
    <source>
        <dbReference type="ARBA" id="ARBA00023163"/>
    </source>
</evidence>
<keyword evidence="6" id="KW-0804">Transcription</keyword>
<dbReference type="InterPro" id="IPR002078">
    <property type="entry name" value="Sigma_54_int"/>
</dbReference>
<dbReference type="Proteomes" id="UP001341444">
    <property type="component" value="Unassembled WGS sequence"/>
</dbReference>
<dbReference type="InterPro" id="IPR003593">
    <property type="entry name" value="AAA+_ATPase"/>
</dbReference>
<dbReference type="Gene3D" id="3.40.50.300">
    <property type="entry name" value="P-loop containing nucleotide triphosphate hydrolases"/>
    <property type="match status" value="1"/>
</dbReference>
<comment type="caution">
    <text evidence="12">The sequence shown here is derived from an EMBL/GenBank/DDBJ whole genome shotgun (WGS) entry which is preliminary data.</text>
</comment>
<gene>
    <name evidence="12" type="ORF">P4T90_01030</name>
</gene>
<keyword evidence="1" id="KW-0547">Nucleotide-binding</keyword>
<dbReference type="InterPro" id="IPR035965">
    <property type="entry name" value="PAS-like_dom_sf"/>
</dbReference>
<proteinExistence type="predicted"/>
<dbReference type="SMART" id="SM00382">
    <property type="entry name" value="AAA"/>
    <property type="match status" value="1"/>
</dbReference>
<dbReference type="Gene3D" id="3.30.450.20">
    <property type="entry name" value="PAS domain"/>
    <property type="match status" value="1"/>
</dbReference>
<evidence type="ECO:0000256" key="8">
    <source>
        <dbReference type="SAM" id="Coils"/>
    </source>
</evidence>
<dbReference type="SMART" id="SM00091">
    <property type="entry name" value="PAS"/>
    <property type="match status" value="1"/>
</dbReference>
<evidence type="ECO:0000256" key="1">
    <source>
        <dbReference type="ARBA" id="ARBA00022741"/>
    </source>
</evidence>
<evidence type="ECO:0000256" key="5">
    <source>
        <dbReference type="ARBA" id="ARBA00023125"/>
    </source>
</evidence>
<evidence type="ECO:0000256" key="7">
    <source>
        <dbReference type="ARBA" id="ARBA00029500"/>
    </source>
</evidence>
<dbReference type="InterPro" id="IPR058031">
    <property type="entry name" value="AAA_lid_NorR"/>
</dbReference>
<evidence type="ECO:0000256" key="4">
    <source>
        <dbReference type="ARBA" id="ARBA00023015"/>
    </source>
</evidence>
<dbReference type="Gene3D" id="1.10.10.60">
    <property type="entry name" value="Homeodomain-like"/>
    <property type="match status" value="1"/>
</dbReference>
<accession>A0ABU6MB68</accession>
<dbReference type="InterPro" id="IPR030828">
    <property type="entry name" value="HTH_TyrR"/>
</dbReference>
<dbReference type="PANTHER" id="PTHR32071:SF57">
    <property type="entry name" value="C4-DICARBOXYLATE TRANSPORT TRANSCRIPTIONAL REGULATORY PROTEIN DCTD"/>
    <property type="match status" value="1"/>
</dbReference>
<evidence type="ECO:0000313" key="12">
    <source>
        <dbReference type="EMBL" id="MED1201669.1"/>
    </source>
</evidence>
<dbReference type="InterPro" id="IPR013767">
    <property type="entry name" value="PAS_fold"/>
</dbReference>
<keyword evidence="5" id="KW-0238">DNA-binding</keyword>
<dbReference type="Pfam" id="PF00989">
    <property type="entry name" value="PAS"/>
    <property type="match status" value="1"/>
</dbReference>
<dbReference type="InterPro" id="IPR025944">
    <property type="entry name" value="Sigma_54_int_dom_CS"/>
</dbReference>
<feature type="domain" description="Sigma-54 factor interaction" evidence="9">
    <location>
        <begin position="275"/>
        <end position="505"/>
    </location>
</feature>
<organism evidence="12 13">
    <name type="scientific">Heyndrickxia acidicola</name>
    <dbReference type="NCBI Taxonomy" id="209389"/>
    <lineage>
        <taxon>Bacteria</taxon>
        <taxon>Bacillati</taxon>
        <taxon>Bacillota</taxon>
        <taxon>Bacilli</taxon>
        <taxon>Bacillales</taxon>
        <taxon>Bacillaceae</taxon>
        <taxon>Heyndrickxia</taxon>
    </lineage>
</organism>
<keyword evidence="13" id="KW-1185">Reference proteome</keyword>
<dbReference type="PROSITE" id="PS00675">
    <property type="entry name" value="SIGMA54_INTERACT_1"/>
    <property type="match status" value="1"/>
</dbReference>
<feature type="domain" description="PAC" evidence="11">
    <location>
        <begin position="198"/>
        <end position="250"/>
    </location>
</feature>
<evidence type="ECO:0000256" key="2">
    <source>
        <dbReference type="ARBA" id="ARBA00022797"/>
    </source>
</evidence>
<evidence type="ECO:0000259" key="9">
    <source>
        <dbReference type="PROSITE" id="PS50045"/>
    </source>
</evidence>
<dbReference type="InterPro" id="IPR009057">
    <property type="entry name" value="Homeodomain-like_sf"/>
</dbReference>
<keyword evidence="2" id="KW-0058">Aromatic hydrocarbons catabolism</keyword>
<name>A0ABU6MB68_9BACI</name>
<protein>
    <recommendedName>
        <fullName evidence="7">HTH-type transcriptional regulatory protein TyrR</fullName>
    </recommendedName>
</protein>
<dbReference type="Pfam" id="PF25601">
    <property type="entry name" value="AAA_lid_14"/>
    <property type="match status" value="1"/>
</dbReference>